<dbReference type="InterPro" id="IPR013382">
    <property type="entry name" value="CRISPR-assoc_prot_Cse2"/>
</dbReference>
<dbReference type="NCBIfam" id="TIGR02548">
    <property type="entry name" value="casB_cse2"/>
    <property type="match status" value="1"/>
</dbReference>
<proteinExistence type="predicted"/>
<reference evidence="1 2" key="1">
    <citation type="submission" date="2024-04" db="EMBL/GenBank/DDBJ databases">
        <authorList>
            <person name="Cremers G."/>
        </authorList>
    </citation>
    <scope>NUCLEOTIDE SEQUENCE [LARGE SCALE GENOMIC DNA]</scope>
    <source>
        <strain evidence="1">MeCH1-AG</strain>
    </source>
</reference>
<gene>
    <name evidence="1" type="ORF">MECH1_V1_0838</name>
</gene>
<evidence type="ECO:0000313" key="2">
    <source>
        <dbReference type="Proteomes" id="UP001497493"/>
    </source>
</evidence>
<name>A0ABM9NG94_9GAMM</name>
<dbReference type="InterPro" id="IPR038287">
    <property type="entry name" value="Cse2_sf"/>
</dbReference>
<dbReference type="RefSeq" id="WP_348759157.1">
    <property type="nucleotide sequence ID" value="NZ_OZ026884.1"/>
</dbReference>
<dbReference type="EMBL" id="OZ026884">
    <property type="protein sequence ID" value="CAL1239614.1"/>
    <property type="molecule type" value="Genomic_DNA"/>
</dbReference>
<accession>A0ABM9NG94</accession>
<protein>
    <submittedName>
        <fullName evidence="1">CRISPR system Cascade subunit CasB</fullName>
    </submittedName>
</protein>
<organism evidence="1 2">
    <name type="scientific">Candidatus Methylocalor cossyra</name>
    <dbReference type="NCBI Taxonomy" id="3108543"/>
    <lineage>
        <taxon>Bacteria</taxon>
        <taxon>Pseudomonadati</taxon>
        <taxon>Pseudomonadota</taxon>
        <taxon>Gammaproteobacteria</taxon>
        <taxon>Methylococcales</taxon>
        <taxon>Methylococcaceae</taxon>
        <taxon>Candidatus Methylocalor</taxon>
    </lineage>
</organism>
<dbReference type="Gene3D" id="1.10.520.40">
    <property type="entry name" value="CRISPR-associated protein Cse2"/>
    <property type="match status" value="1"/>
</dbReference>
<evidence type="ECO:0000313" key="1">
    <source>
        <dbReference type="EMBL" id="CAL1239614.1"/>
    </source>
</evidence>
<dbReference type="Proteomes" id="UP001497493">
    <property type="component" value="Chromosome"/>
</dbReference>
<keyword evidence="2" id="KW-1185">Reference proteome</keyword>
<dbReference type="Pfam" id="PF09485">
    <property type="entry name" value="CRISPR_Cse2"/>
    <property type="match status" value="1"/>
</dbReference>
<sequence length="158" mass="18040">MTNLVRLLEAAEFPPRRRAELRRMTPGHRPPLAFLQLAYQALPEHWEEKSWAWMTLVAGIALMCPDPHRADRPAGRVLAEVGLSEYRLEQLLSCEGEALHRLLLGIARLLGARRLQVNWLDFACLLLESGPRGKDDIRLAIARDFYRPGDPRRKKSGL</sequence>